<accession>A0ABQ7QFD4</accession>
<name>A0ABQ7QFD4_PLUXY</name>
<comment type="caution">
    <text evidence="1">The sequence shown here is derived from an EMBL/GenBank/DDBJ whole genome shotgun (WGS) entry which is preliminary data.</text>
</comment>
<reference evidence="1 2" key="1">
    <citation type="submission" date="2021-06" db="EMBL/GenBank/DDBJ databases">
        <title>A haploid diamondback moth (Plutella xylostella L.) genome assembly resolves 31 chromosomes and identifies a diamide resistance mutation.</title>
        <authorList>
            <person name="Ward C.M."/>
            <person name="Perry K.D."/>
            <person name="Baker G."/>
            <person name="Powis K."/>
            <person name="Heckel D.G."/>
            <person name="Baxter S.W."/>
        </authorList>
    </citation>
    <scope>NUCLEOTIDE SEQUENCE [LARGE SCALE GENOMIC DNA]</scope>
    <source>
        <strain evidence="1 2">LV</strain>
        <tissue evidence="1">Single pupa</tissue>
    </source>
</reference>
<protein>
    <submittedName>
        <fullName evidence="1">Uncharacterized protein</fullName>
    </submittedName>
</protein>
<evidence type="ECO:0000313" key="2">
    <source>
        <dbReference type="Proteomes" id="UP000823941"/>
    </source>
</evidence>
<dbReference type="Proteomes" id="UP000823941">
    <property type="component" value="Chromosome 15"/>
</dbReference>
<dbReference type="EMBL" id="JAHIBW010000015">
    <property type="protein sequence ID" value="KAG7303928.1"/>
    <property type="molecule type" value="Genomic_DNA"/>
</dbReference>
<keyword evidence="2" id="KW-1185">Reference proteome</keyword>
<evidence type="ECO:0000313" key="1">
    <source>
        <dbReference type="EMBL" id="KAG7303928.1"/>
    </source>
</evidence>
<proteinExistence type="predicted"/>
<gene>
    <name evidence="1" type="ORF">JYU34_010842</name>
</gene>
<organism evidence="1 2">
    <name type="scientific">Plutella xylostella</name>
    <name type="common">Diamondback moth</name>
    <name type="synonym">Plutella maculipennis</name>
    <dbReference type="NCBI Taxonomy" id="51655"/>
    <lineage>
        <taxon>Eukaryota</taxon>
        <taxon>Metazoa</taxon>
        <taxon>Ecdysozoa</taxon>
        <taxon>Arthropoda</taxon>
        <taxon>Hexapoda</taxon>
        <taxon>Insecta</taxon>
        <taxon>Pterygota</taxon>
        <taxon>Neoptera</taxon>
        <taxon>Endopterygota</taxon>
        <taxon>Lepidoptera</taxon>
        <taxon>Glossata</taxon>
        <taxon>Ditrysia</taxon>
        <taxon>Yponomeutoidea</taxon>
        <taxon>Plutellidae</taxon>
        <taxon>Plutella</taxon>
    </lineage>
</organism>
<sequence>MIYAFKNLRTVASKRLLIQTYKALCECIIGYCICAWGGAAKTHMIVLERAQRAVLKVMLYLPKLHPTDALYKEDTKVLSVRKMFIHQTIRRYHQLTDPHPKANTRRQPQQAVPRTRTAFADRHFNIQAPRLYNLLNKNTNTRILNRIKIKSAVVDWLRGFDYDSTERLVCPLS</sequence>